<comment type="similarity">
    <text evidence="2 12">Belongs to the CDP-alcohol phosphatidyltransferase class-I family.</text>
</comment>
<dbReference type="PROSITE" id="PS00379">
    <property type="entry name" value="CDP_ALCOHOL_P_TRANSF"/>
    <property type="match status" value="1"/>
</dbReference>
<feature type="compositionally biased region" description="Acidic residues" evidence="13">
    <location>
        <begin position="240"/>
        <end position="255"/>
    </location>
</feature>
<keyword evidence="8 14" id="KW-0472">Membrane</keyword>
<dbReference type="GO" id="GO:0046474">
    <property type="term" value="P:glycerophospholipid biosynthetic process"/>
    <property type="evidence" value="ECO:0007669"/>
    <property type="project" value="TreeGrafter"/>
</dbReference>
<dbReference type="AlphaFoldDB" id="A0A3M0A246"/>
<comment type="subcellular location">
    <subcellularLocation>
        <location evidence="1">Membrane</location>
        <topology evidence="1">Multi-pass membrane protein</topology>
    </subcellularLocation>
</comment>
<dbReference type="InterPro" id="IPR004570">
    <property type="entry name" value="Phosphatidylglycerol_P_synth"/>
</dbReference>
<keyword evidence="7" id="KW-0443">Lipid metabolism</keyword>
<evidence type="ECO:0000256" key="4">
    <source>
        <dbReference type="ARBA" id="ARBA00022679"/>
    </source>
</evidence>
<dbReference type="PANTHER" id="PTHR14269:SF62">
    <property type="entry name" value="CDP-DIACYLGLYCEROL--GLYCEROL-3-PHOSPHATE 3-PHOSPHATIDYLTRANSFERASE 1, CHLOROPLASTIC"/>
    <property type="match status" value="1"/>
</dbReference>
<protein>
    <recommendedName>
        <fullName evidence="11">CDP-diacylglycerol--glycerol-3-phosphate 3-phosphatidyltransferase</fullName>
        <ecNumber evidence="11">2.7.8.5</ecNumber>
    </recommendedName>
</protein>
<dbReference type="NCBIfam" id="TIGR00560">
    <property type="entry name" value="pgsA"/>
    <property type="match status" value="1"/>
</dbReference>
<name>A0A3M0A246_9BACT</name>
<dbReference type="InterPro" id="IPR048254">
    <property type="entry name" value="CDP_ALCOHOL_P_TRANSF_CS"/>
</dbReference>
<evidence type="ECO:0000256" key="5">
    <source>
        <dbReference type="ARBA" id="ARBA00022692"/>
    </source>
</evidence>
<accession>A0A3M0A246</accession>
<evidence type="ECO:0000313" key="16">
    <source>
        <dbReference type="Proteomes" id="UP000267246"/>
    </source>
</evidence>
<dbReference type="InterPro" id="IPR043130">
    <property type="entry name" value="CDP-OH_PTrfase_TM_dom"/>
</dbReference>
<keyword evidence="5 14" id="KW-0812">Transmembrane</keyword>
<evidence type="ECO:0000256" key="8">
    <source>
        <dbReference type="ARBA" id="ARBA00023136"/>
    </source>
</evidence>
<keyword evidence="3" id="KW-0444">Lipid biosynthesis</keyword>
<dbReference type="OrthoDB" id="9796672at2"/>
<evidence type="ECO:0000256" key="9">
    <source>
        <dbReference type="ARBA" id="ARBA00023209"/>
    </source>
</evidence>
<dbReference type="EMBL" id="REFI01000009">
    <property type="protein sequence ID" value="RMA77529.1"/>
    <property type="molecule type" value="Genomic_DNA"/>
</dbReference>
<dbReference type="Gene3D" id="1.20.120.1760">
    <property type="match status" value="1"/>
</dbReference>
<dbReference type="RefSeq" id="WP_121940940.1">
    <property type="nucleotide sequence ID" value="NZ_CP137846.1"/>
</dbReference>
<evidence type="ECO:0000256" key="6">
    <source>
        <dbReference type="ARBA" id="ARBA00022989"/>
    </source>
</evidence>
<evidence type="ECO:0000256" key="3">
    <source>
        <dbReference type="ARBA" id="ARBA00022516"/>
    </source>
</evidence>
<dbReference type="EC" id="2.7.8.5" evidence="11"/>
<feature type="transmembrane region" description="Helical" evidence="14">
    <location>
        <begin position="168"/>
        <end position="185"/>
    </location>
</feature>
<feature type="transmembrane region" description="Helical" evidence="14">
    <location>
        <begin position="116"/>
        <end position="138"/>
    </location>
</feature>
<evidence type="ECO:0000256" key="1">
    <source>
        <dbReference type="ARBA" id="ARBA00004141"/>
    </source>
</evidence>
<dbReference type="GO" id="GO:0016020">
    <property type="term" value="C:membrane"/>
    <property type="evidence" value="ECO:0007669"/>
    <property type="project" value="UniProtKB-SubCell"/>
</dbReference>
<evidence type="ECO:0000256" key="11">
    <source>
        <dbReference type="NCBIfam" id="TIGR00560"/>
    </source>
</evidence>
<evidence type="ECO:0000256" key="2">
    <source>
        <dbReference type="ARBA" id="ARBA00010441"/>
    </source>
</evidence>
<dbReference type="Proteomes" id="UP000267246">
    <property type="component" value="Unassembled WGS sequence"/>
</dbReference>
<feature type="transmembrane region" description="Helical" evidence="14">
    <location>
        <begin position="191"/>
        <end position="214"/>
    </location>
</feature>
<evidence type="ECO:0000313" key="15">
    <source>
        <dbReference type="EMBL" id="RMA77529.1"/>
    </source>
</evidence>
<feature type="region of interest" description="Disordered" evidence="13">
    <location>
        <begin position="227"/>
        <end position="261"/>
    </location>
</feature>
<feature type="compositionally biased region" description="Basic and acidic residues" evidence="13">
    <location>
        <begin position="227"/>
        <end position="239"/>
    </location>
</feature>
<sequence>MKNKAKKNTIERSVQNMQSKSKSFGKANWLTVTRLILMVPFILFTIVISALRFHGGFIGAGNTVSIVSTVFYAFCVAIFIVAMVTDLLDGYIARKTKTVSTFGKIFDPIADKVATASMMILLGMVNVVYFSLIILFIVRDIIVDGCRIYAARKNVQVEANTLGKVKTLLVSISLIVIAILGPYLITLNFYWLILLNAPLMAGLVLAWWSGIVYVKKYISGILSEMPKMDRPDSKSKDGGEDSDLDDEEKNEDFTEASDTSKIKDDKDKTIDFSKTNIF</sequence>
<feature type="transmembrane region" description="Helical" evidence="14">
    <location>
        <begin position="63"/>
        <end position="84"/>
    </location>
</feature>
<evidence type="ECO:0000256" key="14">
    <source>
        <dbReference type="SAM" id="Phobius"/>
    </source>
</evidence>
<feature type="transmembrane region" description="Helical" evidence="14">
    <location>
        <begin position="29"/>
        <end position="51"/>
    </location>
</feature>
<dbReference type="InterPro" id="IPR050324">
    <property type="entry name" value="CDP-alcohol_PTase-I"/>
</dbReference>
<keyword evidence="9" id="KW-0594">Phospholipid biosynthesis</keyword>
<organism evidence="15 16">
    <name type="scientific">Metamycoplasma subdolum</name>
    <dbReference type="NCBI Taxonomy" id="92407"/>
    <lineage>
        <taxon>Bacteria</taxon>
        <taxon>Bacillati</taxon>
        <taxon>Mycoplasmatota</taxon>
        <taxon>Mycoplasmoidales</taxon>
        <taxon>Metamycoplasmataceae</taxon>
        <taxon>Metamycoplasma</taxon>
    </lineage>
</organism>
<evidence type="ECO:0000256" key="12">
    <source>
        <dbReference type="RuleBase" id="RU003750"/>
    </source>
</evidence>
<evidence type="ECO:0000256" key="10">
    <source>
        <dbReference type="ARBA" id="ARBA00023264"/>
    </source>
</evidence>
<dbReference type="InterPro" id="IPR000462">
    <property type="entry name" value="CDP-OH_P_trans"/>
</dbReference>
<comment type="caution">
    <text evidence="15">The sequence shown here is derived from an EMBL/GenBank/DDBJ whole genome shotgun (WGS) entry which is preliminary data.</text>
</comment>
<evidence type="ECO:0000256" key="13">
    <source>
        <dbReference type="SAM" id="MobiDB-lite"/>
    </source>
</evidence>
<keyword evidence="16" id="KW-1185">Reference proteome</keyword>
<dbReference type="GO" id="GO:0008444">
    <property type="term" value="F:CDP-diacylglycerol-glycerol-3-phosphate 3-phosphatidyltransferase activity"/>
    <property type="evidence" value="ECO:0007669"/>
    <property type="project" value="UniProtKB-UniRule"/>
</dbReference>
<dbReference type="Pfam" id="PF01066">
    <property type="entry name" value="CDP-OH_P_transf"/>
    <property type="match status" value="1"/>
</dbReference>
<keyword evidence="4 12" id="KW-0808">Transferase</keyword>
<keyword evidence="10" id="KW-1208">Phospholipid metabolism</keyword>
<dbReference type="PANTHER" id="PTHR14269">
    <property type="entry name" value="CDP-DIACYLGLYCEROL--GLYCEROL-3-PHOSPHATE 3-PHOSPHATIDYLTRANSFERASE-RELATED"/>
    <property type="match status" value="1"/>
</dbReference>
<reference evidence="15 16" key="1">
    <citation type="submission" date="2018-10" db="EMBL/GenBank/DDBJ databases">
        <title>Genomic Encyclopedia of Archaeal and Bacterial Type Strains, Phase II (KMG-II): from individual species to whole genera.</title>
        <authorList>
            <person name="Goeker M."/>
        </authorList>
    </citation>
    <scope>NUCLEOTIDE SEQUENCE [LARGE SCALE GENOMIC DNA]</scope>
    <source>
        <strain evidence="15 16">ATCC 29870</strain>
    </source>
</reference>
<evidence type="ECO:0000256" key="7">
    <source>
        <dbReference type="ARBA" id="ARBA00023098"/>
    </source>
</evidence>
<keyword evidence="6 14" id="KW-1133">Transmembrane helix</keyword>
<proteinExistence type="inferred from homology"/>
<gene>
    <name evidence="15" type="ORF">JN00_0488</name>
</gene>